<evidence type="ECO:0000256" key="1">
    <source>
        <dbReference type="SAM" id="MobiDB-lite"/>
    </source>
</evidence>
<reference evidence="2" key="1">
    <citation type="submission" date="2021-04" db="EMBL/GenBank/DDBJ databases">
        <authorList>
            <person name="Tunstrom K."/>
        </authorList>
    </citation>
    <scope>NUCLEOTIDE SEQUENCE</scope>
</reference>
<evidence type="ECO:0000313" key="2">
    <source>
        <dbReference type="EMBL" id="CAG5058088.1"/>
    </source>
</evidence>
<gene>
    <name evidence="2" type="ORF">PAPOLLO_LOCUS27409</name>
</gene>
<feature type="region of interest" description="Disordered" evidence="1">
    <location>
        <begin position="34"/>
        <end position="64"/>
    </location>
</feature>
<dbReference type="Proteomes" id="UP000691718">
    <property type="component" value="Unassembled WGS sequence"/>
</dbReference>
<proteinExistence type="predicted"/>
<organism evidence="2 3">
    <name type="scientific">Parnassius apollo</name>
    <name type="common">Apollo butterfly</name>
    <name type="synonym">Papilio apollo</name>
    <dbReference type="NCBI Taxonomy" id="110799"/>
    <lineage>
        <taxon>Eukaryota</taxon>
        <taxon>Metazoa</taxon>
        <taxon>Ecdysozoa</taxon>
        <taxon>Arthropoda</taxon>
        <taxon>Hexapoda</taxon>
        <taxon>Insecta</taxon>
        <taxon>Pterygota</taxon>
        <taxon>Neoptera</taxon>
        <taxon>Endopterygota</taxon>
        <taxon>Lepidoptera</taxon>
        <taxon>Glossata</taxon>
        <taxon>Ditrysia</taxon>
        <taxon>Papilionoidea</taxon>
        <taxon>Papilionidae</taxon>
        <taxon>Parnassiinae</taxon>
        <taxon>Parnassini</taxon>
        <taxon>Parnassius</taxon>
        <taxon>Parnassius</taxon>
    </lineage>
</organism>
<dbReference type="EMBL" id="CAJQZP010001655">
    <property type="protein sequence ID" value="CAG5058088.1"/>
    <property type="molecule type" value="Genomic_DNA"/>
</dbReference>
<protein>
    <submittedName>
        <fullName evidence="2">(apollo) hypothetical protein</fullName>
    </submittedName>
</protein>
<sequence length="183" mass="20550">MAEPPVAPNGRSTAQEYGVPETGAALKSSILASSYPSARSRSREYDAPSFRTAMPSPQYGASRNLDEYSDQSYESYARNYLELLNQKWNMGTMHYNYGKIWKPRPYINGLGRKKLRKVAEGTPESANQNYVASWVVSYGDVTKKERLQLTPHDSRRASGATTWFNKGTPSSFVMRPSTSNFVK</sequence>
<name>A0A8S3Y8N6_PARAO</name>
<dbReference type="OrthoDB" id="6428372at2759"/>
<comment type="caution">
    <text evidence="2">The sequence shown here is derived from an EMBL/GenBank/DDBJ whole genome shotgun (WGS) entry which is preliminary data.</text>
</comment>
<dbReference type="AlphaFoldDB" id="A0A8S3Y8N6"/>
<evidence type="ECO:0000313" key="3">
    <source>
        <dbReference type="Proteomes" id="UP000691718"/>
    </source>
</evidence>
<keyword evidence="3" id="KW-1185">Reference proteome</keyword>
<accession>A0A8S3Y8N6</accession>
<feature type="region of interest" description="Disordered" evidence="1">
    <location>
        <begin position="1"/>
        <end position="20"/>
    </location>
</feature>